<keyword evidence="3 6" id="KW-0812">Transmembrane</keyword>
<protein>
    <recommendedName>
        <fullName evidence="6">Tetraspanin</fullName>
    </recommendedName>
</protein>
<dbReference type="InterPro" id="IPR000301">
    <property type="entry name" value="Tetraspanin_animals"/>
</dbReference>
<dbReference type="Gene3D" id="1.10.1450.10">
    <property type="entry name" value="Tetraspanin"/>
    <property type="match status" value="1"/>
</dbReference>
<evidence type="ECO:0000256" key="3">
    <source>
        <dbReference type="ARBA" id="ARBA00022692"/>
    </source>
</evidence>
<comment type="similarity">
    <text evidence="2 6">Belongs to the tetraspanin (TM4SF) family.</text>
</comment>
<dbReference type="CDD" id="cd03127">
    <property type="entry name" value="tetraspanin_LEL"/>
    <property type="match status" value="1"/>
</dbReference>
<evidence type="ECO:0000313" key="7">
    <source>
        <dbReference type="EMBL" id="KAK7116190.1"/>
    </source>
</evidence>
<evidence type="ECO:0000256" key="2">
    <source>
        <dbReference type="ARBA" id="ARBA00006840"/>
    </source>
</evidence>
<dbReference type="PIRSF" id="PIRSF002419">
    <property type="entry name" value="Tetraspanin"/>
    <property type="match status" value="1"/>
</dbReference>
<dbReference type="Proteomes" id="UP001374579">
    <property type="component" value="Unassembled WGS sequence"/>
</dbReference>
<dbReference type="PANTHER" id="PTHR19282:SF544">
    <property type="entry name" value="TETRASPANIN"/>
    <property type="match status" value="1"/>
</dbReference>
<evidence type="ECO:0000256" key="1">
    <source>
        <dbReference type="ARBA" id="ARBA00004141"/>
    </source>
</evidence>
<feature type="transmembrane region" description="Helical" evidence="6">
    <location>
        <begin position="206"/>
        <end position="232"/>
    </location>
</feature>
<dbReference type="PANTHER" id="PTHR19282">
    <property type="entry name" value="TETRASPANIN"/>
    <property type="match status" value="1"/>
</dbReference>
<dbReference type="AlphaFoldDB" id="A0AAN9C2W0"/>
<evidence type="ECO:0000256" key="4">
    <source>
        <dbReference type="ARBA" id="ARBA00022989"/>
    </source>
</evidence>
<comment type="subcellular location">
    <subcellularLocation>
        <location evidence="1 6">Membrane</location>
        <topology evidence="1 6">Multi-pass membrane protein</topology>
    </subcellularLocation>
</comment>
<proteinExistence type="inferred from homology"/>
<dbReference type="GO" id="GO:0005886">
    <property type="term" value="C:plasma membrane"/>
    <property type="evidence" value="ECO:0007669"/>
    <property type="project" value="TreeGrafter"/>
</dbReference>
<feature type="transmembrane region" description="Helical" evidence="6">
    <location>
        <begin position="12"/>
        <end position="34"/>
    </location>
</feature>
<keyword evidence="8" id="KW-1185">Reference proteome</keyword>
<dbReference type="SUPFAM" id="SSF48652">
    <property type="entry name" value="Tetraspanin"/>
    <property type="match status" value="1"/>
</dbReference>
<feature type="transmembrane region" description="Helical" evidence="6">
    <location>
        <begin position="54"/>
        <end position="75"/>
    </location>
</feature>
<dbReference type="InterPro" id="IPR008952">
    <property type="entry name" value="Tetraspanin_EC2_sf"/>
</dbReference>
<keyword evidence="4 6" id="KW-1133">Transmembrane helix</keyword>
<accession>A0AAN9C2W0</accession>
<keyword evidence="5 6" id="KW-0472">Membrane</keyword>
<dbReference type="Pfam" id="PF00335">
    <property type="entry name" value="Tetraspanin"/>
    <property type="match status" value="1"/>
</dbReference>
<dbReference type="PRINTS" id="PR00259">
    <property type="entry name" value="TMFOUR"/>
</dbReference>
<gene>
    <name evidence="7" type="ORF">V1264_001916</name>
</gene>
<evidence type="ECO:0000256" key="5">
    <source>
        <dbReference type="ARBA" id="ARBA00023136"/>
    </source>
</evidence>
<reference evidence="7 8" key="1">
    <citation type="submission" date="2024-02" db="EMBL/GenBank/DDBJ databases">
        <title>Chromosome-scale genome assembly of the rough periwinkle Littorina saxatilis.</title>
        <authorList>
            <person name="De Jode A."/>
            <person name="Faria R."/>
            <person name="Formenti G."/>
            <person name="Sims Y."/>
            <person name="Smith T.P."/>
            <person name="Tracey A."/>
            <person name="Wood J.M.D."/>
            <person name="Zagrodzka Z.B."/>
            <person name="Johannesson K."/>
            <person name="Butlin R.K."/>
            <person name="Leder E.H."/>
        </authorList>
    </citation>
    <scope>NUCLEOTIDE SEQUENCE [LARGE SCALE GENOMIC DNA]</scope>
    <source>
        <strain evidence="7">Snail1</strain>
        <tissue evidence="7">Muscle</tissue>
    </source>
</reference>
<dbReference type="InterPro" id="IPR018499">
    <property type="entry name" value="Tetraspanin/Peripherin"/>
</dbReference>
<name>A0AAN9C2W0_9CAEN</name>
<comment type="caution">
    <text evidence="7">The sequence shown here is derived from an EMBL/GenBank/DDBJ whole genome shotgun (WGS) entry which is preliminary data.</text>
</comment>
<dbReference type="EMBL" id="JBAMIC010000001">
    <property type="protein sequence ID" value="KAK7116190.1"/>
    <property type="molecule type" value="Genomic_DNA"/>
</dbReference>
<sequence>MGKCTTTTKICLLVISLVFWGAAAALCFVSSWVYRTYHDFDHLTEATLTLVPASIVLAVAVFMFLIGLLGCIAVCKESKILLASYFCLIMVVFLGEVVAGVLGYAYREQVKEVVSEGLKKAIDNYNDTVMQEQMDFVQTELKCCGISNASDWNDSPAWRANHTDSVVPMSCCFDLSVNTTTCAIGSKNMYKEGCLDSLEHKFTTNLVYIASITIAFAIIQILGLISTCILICRTREVKYDRLENAQRDGLRV</sequence>
<evidence type="ECO:0000256" key="6">
    <source>
        <dbReference type="RuleBase" id="RU361218"/>
    </source>
</evidence>
<organism evidence="7 8">
    <name type="scientific">Littorina saxatilis</name>
    <dbReference type="NCBI Taxonomy" id="31220"/>
    <lineage>
        <taxon>Eukaryota</taxon>
        <taxon>Metazoa</taxon>
        <taxon>Spiralia</taxon>
        <taxon>Lophotrochozoa</taxon>
        <taxon>Mollusca</taxon>
        <taxon>Gastropoda</taxon>
        <taxon>Caenogastropoda</taxon>
        <taxon>Littorinimorpha</taxon>
        <taxon>Littorinoidea</taxon>
        <taxon>Littorinidae</taxon>
        <taxon>Littorina</taxon>
    </lineage>
</organism>
<evidence type="ECO:0000313" key="8">
    <source>
        <dbReference type="Proteomes" id="UP001374579"/>
    </source>
</evidence>
<feature type="transmembrane region" description="Helical" evidence="6">
    <location>
        <begin position="82"/>
        <end position="106"/>
    </location>
</feature>